<evidence type="ECO:0000259" key="1">
    <source>
        <dbReference type="Pfam" id="PF16508"/>
    </source>
</evidence>
<dbReference type="PANTHER" id="PTHR12162">
    <property type="entry name" value="NIBRIN-RELATED"/>
    <property type="match status" value="1"/>
</dbReference>
<dbReference type="STRING" id="6689.A0A3R7M7G4"/>
<dbReference type="GO" id="GO:0007095">
    <property type="term" value="P:mitotic G2 DNA damage checkpoint signaling"/>
    <property type="evidence" value="ECO:0007669"/>
    <property type="project" value="InterPro"/>
</dbReference>
<protein>
    <submittedName>
        <fullName evidence="2">Putative nibrin</fullName>
    </submittedName>
</protein>
<reference evidence="2 3" key="2">
    <citation type="submission" date="2019-01" db="EMBL/GenBank/DDBJ databases">
        <title>The decoding of complex shrimp genome reveals the adaptation for benthos swimmer, frequently molting mechanism and breeding impact on genome.</title>
        <authorList>
            <person name="Sun Y."/>
            <person name="Gao Y."/>
            <person name="Yu Y."/>
        </authorList>
    </citation>
    <scope>NUCLEOTIDE SEQUENCE [LARGE SCALE GENOMIC DNA]</scope>
    <source>
        <tissue evidence="2">Muscle</tissue>
    </source>
</reference>
<keyword evidence="3" id="KW-1185">Reference proteome</keyword>
<dbReference type="InterPro" id="IPR043014">
    <property type="entry name" value="Nibrin_BRCT2_sf"/>
</dbReference>
<gene>
    <name evidence="2" type="ORF">C7M84_007382</name>
</gene>
<proteinExistence type="predicted"/>
<evidence type="ECO:0000313" key="3">
    <source>
        <dbReference type="Proteomes" id="UP000283509"/>
    </source>
</evidence>
<dbReference type="InterPro" id="IPR032429">
    <property type="entry name" value="Nibrin_BRCT2"/>
</dbReference>
<dbReference type="Gene3D" id="3.40.50.10980">
    <property type="entry name" value="Nibrin, BRCT2 domain"/>
    <property type="match status" value="1"/>
</dbReference>
<dbReference type="InterPro" id="IPR040227">
    <property type="entry name" value="Nibrin-rel"/>
</dbReference>
<dbReference type="PANTHER" id="PTHR12162:SF0">
    <property type="entry name" value="NIBRIN"/>
    <property type="match status" value="1"/>
</dbReference>
<sequence>MEARRSVLQGRTLLFSSAKQLSRMGPAVELAGGKAEALTAENCVHVTKDNYLVIQLPPDKNQLSQSNGHFTEAKKILEKKGLRVIPESDIGLAILYMNTEGHCNPAFFNNPAWFYITDDGATPNICHRDPELGDGILVVDWNPCHPRDRRVIEENPHIIYQGRRSCPSSFPELLSSPPLG</sequence>
<name>A0A3R7M7G4_PENVA</name>
<dbReference type="GO" id="GO:0003684">
    <property type="term" value="F:damaged DNA binding"/>
    <property type="evidence" value="ECO:0007669"/>
    <property type="project" value="TreeGrafter"/>
</dbReference>
<reference evidence="2 3" key="1">
    <citation type="submission" date="2018-04" db="EMBL/GenBank/DDBJ databases">
        <authorList>
            <person name="Zhang X."/>
            <person name="Yuan J."/>
            <person name="Li F."/>
            <person name="Xiang J."/>
        </authorList>
    </citation>
    <scope>NUCLEOTIDE SEQUENCE [LARGE SCALE GENOMIC DNA]</scope>
    <source>
        <tissue evidence="2">Muscle</tissue>
    </source>
</reference>
<dbReference type="AlphaFoldDB" id="A0A3R7M7G4"/>
<dbReference type="GO" id="GO:0000724">
    <property type="term" value="P:double-strand break repair via homologous recombination"/>
    <property type="evidence" value="ECO:0007669"/>
    <property type="project" value="TreeGrafter"/>
</dbReference>
<comment type="caution">
    <text evidence="2">The sequence shown here is derived from an EMBL/GenBank/DDBJ whole genome shotgun (WGS) entry which is preliminary data.</text>
</comment>
<dbReference type="Proteomes" id="UP000283509">
    <property type="component" value="Unassembled WGS sequence"/>
</dbReference>
<dbReference type="Pfam" id="PF16508">
    <property type="entry name" value="NIBRIN_BRCT_II"/>
    <property type="match status" value="1"/>
</dbReference>
<organism evidence="2 3">
    <name type="scientific">Penaeus vannamei</name>
    <name type="common">Whiteleg shrimp</name>
    <name type="synonym">Litopenaeus vannamei</name>
    <dbReference type="NCBI Taxonomy" id="6689"/>
    <lineage>
        <taxon>Eukaryota</taxon>
        <taxon>Metazoa</taxon>
        <taxon>Ecdysozoa</taxon>
        <taxon>Arthropoda</taxon>
        <taxon>Crustacea</taxon>
        <taxon>Multicrustacea</taxon>
        <taxon>Malacostraca</taxon>
        <taxon>Eumalacostraca</taxon>
        <taxon>Eucarida</taxon>
        <taxon>Decapoda</taxon>
        <taxon>Dendrobranchiata</taxon>
        <taxon>Penaeoidea</taxon>
        <taxon>Penaeidae</taxon>
        <taxon>Penaeus</taxon>
    </lineage>
</organism>
<feature type="domain" description="Nibrin second BRCT" evidence="1">
    <location>
        <begin position="3"/>
        <end position="105"/>
    </location>
</feature>
<evidence type="ECO:0000313" key="2">
    <source>
        <dbReference type="EMBL" id="ROT74141.1"/>
    </source>
</evidence>
<dbReference type="EMBL" id="QCYY01001931">
    <property type="protein sequence ID" value="ROT74141.1"/>
    <property type="molecule type" value="Genomic_DNA"/>
</dbReference>
<accession>A0A3R7M7G4</accession>
<dbReference type="GO" id="GO:0030870">
    <property type="term" value="C:Mre11 complex"/>
    <property type="evidence" value="ECO:0007669"/>
    <property type="project" value="InterPro"/>
</dbReference>